<reference evidence="1 2" key="1">
    <citation type="journal article" date="2007" name="Science">
        <title>Genomic minimalism in the early diverging intestinal parasite Giardia lamblia.</title>
        <authorList>
            <person name="Morrison H.G."/>
            <person name="McArthur A.G."/>
            <person name="Gillin F.D."/>
            <person name="Aley S.B."/>
            <person name="Adam R.D."/>
            <person name="Olsen G.J."/>
            <person name="Best A.A."/>
            <person name="Cande W.Z."/>
            <person name="Chen F."/>
            <person name="Cipriano M.J."/>
            <person name="Davids B.J."/>
            <person name="Dawson S.C."/>
            <person name="Elmendorf H.G."/>
            <person name="Hehl A.B."/>
            <person name="Holder M.E."/>
            <person name="Huse S.M."/>
            <person name="Kim U.U."/>
            <person name="Lasek-Nesselquist E."/>
            <person name="Manning G."/>
            <person name="Nigam A."/>
            <person name="Nixon J.E."/>
            <person name="Palm D."/>
            <person name="Passamaneck N.E."/>
            <person name="Prabhu A."/>
            <person name="Reich C.I."/>
            <person name="Reiner D.S."/>
            <person name="Samuelson J."/>
            <person name="Svard S.G."/>
            <person name="Sogin M.L."/>
        </authorList>
    </citation>
    <scope>NUCLEOTIDE SEQUENCE [LARGE SCALE GENOMIC DNA]</scope>
    <source>
        <strain evidence="1 2">WB C6</strain>
    </source>
</reference>
<sequence>MGLKFLTTMSQLHDHYANNPTEEFAAFVIFSDGYNATPIGTNEGEVLDLSDFTRYGNGEPNTTCLLIGNMENRSVSIIPFDNVPSLASINEFAALTTMEQFHCLFAGIGG</sequence>
<name>A8BJN8_GIAIC</name>
<dbReference type="GeneID" id="5699514"/>
<organism evidence="1 2">
    <name type="scientific">Giardia intestinalis (strain ATCC 50803 / WB clone C6)</name>
    <name type="common">Giardia lamblia</name>
    <dbReference type="NCBI Taxonomy" id="184922"/>
    <lineage>
        <taxon>Eukaryota</taxon>
        <taxon>Metamonada</taxon>
        <taxon>Diplomonadida</taxon>
        <taxon>Hexamitidae</taxon>
        <taxon>Giardiinae</taxon>
        <taxon>Giardia</taxon>
    </lineage>
</organism>
<keyword evidence="2" id="KW-1185">Reference proteome</keyword>
<protein>
    <submittedName>
        <fullName evidence="1">Uncharacterized protein</fullName>
    </submittedName>
</protein>
<dbReference type="EMBL" id="AACB03000002">
    <property type="protein sequence ID" value="KAE8303928.1"/>
    <property type="molecule type" value="Genomic_DNA"/>
</dbReference>
<evidence type="ECO:0000313" key="2">
    <source>
        <dbReference type="Proteomes" id="UP000001548"/>
    </source>
</evidence>
<dbReference type="HOGENOM" id="CLU_2175868_0_0_1"/>
<dbReference type="Proteomes" id="UP000001548">
    <property type="component" value="Unassembled WGS sequence"/>
</dbReference>
<dbReference type="KEGG" id="gla:GL50803_003590"/>
<dbReference type="VEuPathDB" id="GiardiaDB:GL50803_3590"/>
<evidence type="ECO:0000313" key="1">
    <source>
        <dbReference type="EMBL" id="KAE8303928.1"/>
    </source>
</evidence>
<comment type="caution">
    <text evidence="1">The sequence shown here is derived from an EMBL/GenBank/DDBJ whole genome shotgun (WGS) entry which is preliminary data.</text>
</comment>
<dbReference type="RefSeq" id="XP_001706623.1">
    <property type="nucleotide sequence ID" value="XM_001706571.1"/>
</dbReference>
<dbReference type="OMA" id="FHCLFAG"/>
<dbReference type="AlphaFoldDB" id="A8BJN8"/>
<gene>
    <name evidence="1" type="ORF">GL50803_003590</name>
</gene>
<accession>A8BJN8</accession>
<proteinExistence type="predicted"/>